<evidence type="ECO:0000259" key="5">
    <source>
        <dbReference type="SMART" id="SM00872"/>
    </source>
</evidence>
<dbReference type="GO" id="GO:0004559">
    <property type="term" value="F:alpha-mannosidase activity"/>
    <property type="evidence" value="ECO:0007669"/>
    <property type="project" value="InterPro"/>
</dbReference>
<evidence type="ECO:0000313" key="6">
    <source>
        <dbReference type="EMBL" id="NDL57147.1"/>
    </source>
</evidence>
<feature type="domain" description="Glycoside hydrolase family 38 central" evidence="5">
    <location>
        <begin position="533"/>
        <end position="611"/>
    </location>
</feature>
<dbReference type="Gene3D" id="1.20.1270.50">
    <property type="entry name" value="Glycoside hydrolase family 38, central domain"/>
    <property type="match status" value="1"/>
</dbReference>
<dbReference type="InterPro" id="IPR037094">
    <property type="entry name" value="Glyco_hydro_38_cen_sf"/>
</dbReference>
<dbReference type="Gene3D" id="2.70.98.30">
    <property type="entry name" value="Golgi alpha-mannosidase II, domain 4"/>
    <property type="match status" value="1"/>
</dbReference>
<dbReference type="InterPro" id="IPR054723">
    <property type="entry name" value="Ams1-like_N"/>
</dbReference>
<protein>
    <submittedName>
        <fullName evidence="6">Alpha-mannosidase</fullName>
    </submittedName>
</protein>
<accession>A0A7K3M288</accession>
<dbReference type="FunFam" id="1.20.1270.50:FF:000004">
    <property type="entry name" value="alpha-mannosidase 2C1 isoform X1"/>
    <property type="match status" value="1"/>
</dbReference>
<dbReference type="Pfam" id="PF17677">
    <property type="entry name" value="Glyco_hydro38C2"/>
    <property type="match status" value="1"/>
</dbReference>
<dbReference type="GO" id="GO:0006013">
    <property type="term" value="P:mannose metabolic process"/>
    <property type="evidence" value="ECO:0007669"/>
    <property type="project" value="InterPro"/>
</dbReference>
<dbReference type="GO" id="GO:0046872">
    <property type="term" value="F:metal ion binding"/>
    <property type="evidence" value="ECO:0007669"/>
    <property type="project" value="UniProtKB-KW"/>
</dbReference>
<dbReference type="InterPro" id="IPR011330">
    <property type="entry name" value="Glyco_hydro/deAcase_b/a-brl"/>
</dbReference>
<organism evidence="6 7">
    <name type="scientific">Phytoactinopolyspora mesophila</name>
    <dbReference type="NCBI Taxonomy" id="2650750"/>
    <lineage>
        <taxon>Bacteria</taxon>
        <taxon>Bacillati</taxon>
        <taxon>Actinomycetota</taxon>
        <taxon>Actinomycetes</taxon>
        <taxon>Jiangellales</taxon>
        <taxon>Jiangellaceae</taxon>
        <taxon>Phytoactinopolyspora</taxon>
    </lineage>
</organism>
<dbReference type="SUPFAM" id="SSF88688">
    <property type="entry name" value="Families 57/38 glycoside transferase middle domain"/>
    <property type="match status" value="1"/>
</dbReference>
<dbReference type="Pfam" id="PF07748">
    <property type="entry name" value="Glyco_hydro_38C"/>
    <property type="match status" value="1"/>
</dbReference>
<dbReference type="Pfam" id="PF09261">
    <property type="entry name" value="Alpha-mann_mid"/>
    <property type="match status" value="1"/>
</dbReference>
<dbReference type="Pfam" id="PF22907">
    <property type="entry name" value="Ams1-like_1st"/>
    <property type="match status" value="1"/>
</dbReference>
<evidence type="ECO:0000313" key="7">
    <source>
        <dbReference type="Proteomes" id="UP000460435"/>
    </source>
</evidence>
<keyword evidence="7" id="KW-1185">Reference proteome</keyword>
<dbReference type="PANTHER" id="PTHR46017">
    <property type="entry name" value="ALPHA-MANNOSIDASE 2C1"/>
    <property type="match status" value="1"/>
</dbReference>
<evidence type="ECO:0000256" key="3">
    <source>
        <dbReference type="ARBA" id="ARBA00022801"/>
    </source>
</evidence>
<dbReference type="GO" id="GO:0030246">
    <property type="term" value="F:carbohydrate binding"/>
    <property type="evidence" value="ECO:0007669"/>
    <property type="project" value="InterPro"/>
</dbReference>
<dbReference type="InterPro" id="IPR000602">
    <property type="entry name" value="Glyco_hydro_38_N"/>
</dbReference>
<comment type="caution">
    <text evidence="6">The sequence shown here is derived from an EMBL/GenBank/DDBJ whole genome shotgun (WGS) entry which is preliminary data.</text>
</comment>
<dbReference type="InterPro" id="IPR015341">
    <property type="entry name" value="Glyco_hydro_38_cen"/>
</dbReference>
<proteinExistence type="inferred from homology"/>
<dbReference type="EMBL" id="WLZY01000002">
    <property type="protein sequence ID" value="NDL57147.1"/>
    <property type="molecule type" value="Genomic_DNA"/>
</dbReference>
<dbReference type="SUPFAM" id="SSF88713">
    <property type="entry name" value="Glycoside hydrolase/deacetylase"/>
    <property type="match status" value="1"/>
</dbReference>
<reference evidence="6 7" key="1">
    <citation type="submission" date="2019-11" db="EMBL/GenBank/DDBJ databases">
        <authorList>
            <person name="Li X.-J."/>
            <person name="Feng X.-M."/>
        </authorList>
    </citation>
    <scope>NUCLEOTIDE SEQUENCE [LARGE SCALE GENOMIC DNA]</scope>
    <source>
        <strain evidence="6 7">XMNu-373</strain>
    </source>
</reference>
<evidence type="ECO:0000256" key="2">
    <source>
        <dbReference type="ARBA" id="ARBA00022723"/>
    </source>
</evidence>
<dbReference type="InterPro" id="IPR011682">
    <property type="entry name" value="Glyco_hydro_38_C"/>
</dbReference>
<keyword evidence="3" id="KW-0378">Hydrolase</keyword>
<dbReference type="FunFam" id="3.20.110.10:FF:000002">
    <property type="entry name" value="alpha-mannosidase 2C1 isoform X1"/>
    <property type="match status" value="1"/>
</dbReference>
<evidence type="ECO:0000256" key="4">
    <source>
        <dbReference type="ARBA" id="ARBA00023295"/>
    </source>
</evidence>
<dbReference type="Pfam" id="PF01074">
    <property type="entry name" value="Glyco_hydro_38N"/>
    <property type="match status" value="1"/>
</dbReference>
<evidence type="ECO:0000256" key="1">
    <source>
        <dbReference type="ARBA" id="ARBA00009792"/>
    </source>
</evidence>
<gene>
    <name evidence="6" type="ORF">F7O44_08700</name>
</gene>
<dbReference type="InterPro" id="IPR011013">
    <property type="entry name" value="Gal_mutarotase_sf_dom"/>
</dbReference>
<keyword evidence="4" id="KW-0326">Glycosidase</keyword>
<dbReference type="AlphaFoldDB" id="A0A7K3M288"/>
<dbReference type="CDD" id="cd10789">
    <property type="entry name" value="GH38N_AMII_ER_cytosolic"/>
    <property type="match status" value="1"/>
</dbReference>
<dbReference type="GO" id="GO:0009313">
    <property type="term" value="P:oligosaccharide catabolic process"/>
    <property type="evidence" value="ECO:0007669"/>
    <property type="project" value="TreeGrafter"/>
</dbReference>
<keyword evidence="2" id="KW-0479">Metal-binding</keyword>
<dbReference type="SMART" id="SM00872">
    <property type="entry name" value="Alpha-mann_mid"/>
    <property type="match status" value="1"/>
</dbReference>
<dbReference type="SUPFAM" id="SSF74650">
    <property type="entry name" value="Galactose mutarotase-like"/>
    <property type="match status" value="1"/>
</dbReference>
<dbReference type="InterPro" id="IPR027291">
    <property type="entry name" value="Glyco_hydro_38_N_sf"/>
</dbReference>
<dbReference type="PANTHER" id="PTHR46017:SF1">
    <property type="entry name" value="ALPHA-MANNOSIDASE 2C1"/>
    <property type="match status" value="1"/>
</dbReference>
<sequence length="1031" mass="112264">MYMQVSSVLARVDRWLGEYLTDAVVVETAPLVVAAWTVPGVVGAAGEPIPFGDVPDPTAFMPVDPGSEWGRAWGTTWFHVNGQVPAGWAADDRHRVELSLDLGFNSAKPGFQCEGLVRTPSGQAVKGLEPRNHHVPIEAAPGDAFTFLVEGASNPDLSGGNDFKGAHAYAPTSLGDPKSAPDTPLYRLGRFEIRLIDSVVERLLREMTVLHGLALELGENEPRRAALLAGLDGALDELDPGDPAASAPAARAVLAPLLASPAAASAHRIVATGHAHIDSAWLWPARETVRKVTRTFANVVDLMDRDPDAVFTSSSAQHFAWLKRQDPELYARVRRRVAERRIVPVGNMWVESDVNMPSGESLARQLSQGTRFFEREFGARSDIGWLPDSFGYPGALPQLLRKAGLRWFFTQKMCWNDANAMPHHTFLWEGIDGTRILTHFPPNNTYSGDMRPTEFARSVRNFKDHAGASLSLMPFGYGDGGGGPTREMMCDARLQADLEGSPRVRFGTARDFFGTVEREYVNPPVWSGEMYLEFHRGIYTSQARTKRGNRRNEQLLFEAELWLTSAAVRVGMQYPYDELDELWQEVLLLQFHDILPGTAIAWVHREAEASHKRITGRLEALIADALQALAGEGTRRVAVNPAPFPVSGAPAFGGTADVPDRAAADPRELAGGGIELTSSALRVEVSATGLLTHVIDLASGRDLVPPGQAANLPQLHVDAPAKWDAWDLDRSYRANAVDLVDGTATLREDGSVRIERVFGHSRLTQIITVVDDAVCIHTEIDWHERRRMLKLAFPLDIHAHDAAYETQFGYVRRPLHANTSWDAARYEVCAHRWVHVGEPGFGAAVVNDGVYGHDLTRDSVDGRVVTTVRQSLLRAPTFPDPGADQGRHTFTTVLVPAVTTEDALRAGAKLAAPLRHITGADVPAPLVSVSGAAGVPASAVVSAVKLADDRSGDVIVRVYESRGARTRARLHADFAVTDVRECDLVETPLTDETGAVVPDASGGIGIVLHPFEVLTLRLVNRHHGAPGRDHT</sequence>
<name>A0A7K3M288_9ACTN</name>
<comment type="similarity">
    <text evidence="1">Belongs to the glycosyl hydrolase 38 family.</text>
</comment>
<dbReference type="InterPro" id="IPR028995">
    <property type="entry name" value="Glyco_hydro_57/38_cen_sf"/>
</dbReference>
<dbReference type="Gene3D" id="3.20.110.10">
    <property type="entry name" value="Glycoside hydrolase 38, N terminal domain"/>
    <property type="match status" value="1"/>
</dbReference>
<dbReference type="InterPro" id="IPR041147">
    <property type="entry name" value="GH38_C"/>
</dbReference>
<dbReference type="Proteomes" id="UP000460435">
    <property type="component" value="Unassembled WGS sequence"/>
</dbReference>